<dbReference type="RefSeq" id="WP_140603204.1">
    <property type="nucleotide sequence ID" value="NZ_SAWY01000020.1"/>
</dbReference>
<dbReference type="Pfam" id="PF12514">
    <property type="entry name" value="DUF3718"/>
    <property type="match status" value="1"/>
</dbReference>
<name>A0A502KTM2_9GAMM</name>
<proteinExistence type="predicted"/>
<dbReference type="EMBL" id="SAWY01000020">
    <property type="protein sequence ID" value="TPH15040.1"/>
    <property type="molecule type" value="Genomic_DNA"/>
</dbReference>
<organism evidence="2 3">
    <name type="scientific">Litorilituus lipolyticus</name>
    <dbReference type="NCBI Taxonomy" id="2491017"/>
    <lineage>
        <taxon>Bacteria</taxon>
        <taxon>Pseudomonadati</taxon>
        <taxon>Pseudomonadota</taxon>
        <taxon>Gammaproteobacteria</taxon>
        <taxon>Alteromonadales</taxon>
        <taxon>Colwelliaceae</taxon>
        <taxon>Litorilituus</taxon>
    </lineage>
</organism>
<reference evidence="2 3" key="1">
    <citation type="submission" date="2019-01" db="EMBL/GenBank/DDBJ databases">
        <title>Litorilituus lipolytica sp. nov., isolated from intertidal sand of the Yellow Sea in China.</title>
        <authorList>
            <person name="Liu A."/>
        </authorList>
    </citation>
    <scope>NUCLEOTIDE SEQUENCE [LARGE SCALE GENOMIC DNA]</scope>
    <source>
        <strain evidence="2 3">RZ04</strain>
    </source>
</reference>
<keyword evidence="1" id="KW-0732">Signal</keyword>
<gene>
    <name evidence="2" type="ORF">EPA86_09470</name>
</gene>
<dbReference type="AlphaFoldDB" id="A0A502KTM2"/>
<comment type="caution">
    <text evidence="2">The sequence shown here is derived from an EMBL/GenBank/DDBJ whole genome shotgun (WGS) entry which is preliminary data.</text>
</comment>
<evidence type="ECO:0000313" key="2">
    <source>
        <dbReference type="EMBL" id="TPH15040.1"/>
    </source>
</evidence>
<sequence>MKTAKSVVFGITSTLSLLAISLPSQAATPTHMETALVSVCKAAQSNSVQKLKQQTKAFRLQERTVALGVVCNGEDIISFAETHGANKTAAKLQKSISNVSITDIAAVSKINVTF</sequence>
<protein>
    <submittedName>
        <fullName evidence="2">DUF3718 domain-containing protein</fullName>
    </submittedName>
</protein>
<keyword evidence="3" id="KW-1185">Reference proteome</keyword>
<dbReference type="InterPro" id="IPR022193">
    <property type="entry name" value="DUF3718"/>
</dbReference>
<dbReference type="OrthoDB" id="6401678at2"/>
<feature type="chain" id="PRO_5021439200" evidence="1">
    <location>
        <begin position="27"/>
        <end position="114"/>
    </location>
</feature>
<feature type="signal peptide" evidence="1">
    <location>
        <begin position="1"/>
        <end position="26"/>
    </location>
</feature>
<evidence type="ECO:0000313" key="3">
    <source>
        <dbReference type="Proteomes" id="UP000315303"/>
    </source>
</evidence>
<evidence type="ECO:0000256" key="1">
    <source>
        <dbReference type="SAM" id="SignalP"/>
    </source>
</evidence>
<dbReference type="Proteomes" id="UP000315303">
    <property type="component" value="Unassembled WGS sequence"/>
</dbReference>
<accession>A0A502KTM2</accession>